<keyword evidence="2" id="KW-1185">Reference proteome</keyword>
<accession>A0A7J9KRZ2</accession>
<dbReference type="OrthoDB" id="1658724at2759"/>
<protein>
    <recommendedName>
        <fullName evidence="3">Fatty acid hydroxylase domain-containing protein</fullName>
    </recommendedName>
</protein>
<evidence type="ECO:0008006" key="3">
    <source>
        <dbReference type="Google" id="ProtNLM"/>
    </source>
</evidence>
<dbReference type="EMBL" id="JABFAF010000002">
    <property type="protein sequence ID" value="MBA0849273.1"/>
    <property type="molecule type" value="Genomic_DNA"/>
</dbReference>
<organism evidence="1 2">
    <name type="scientific">Gossypium schwendimanii</name>
    <name type="common">Cotton</name>
    <dbReference type="NCBI Taxonomy" id="34291"/>
    <lineage>
        <taxon>Eukaryota</taxon>
        <taxon>Viridiplantae</taxon>
        <taxon>Streptophyta</taxon>
        <taxon>Embryophyta</taxon>
        <taxon>Tracheophyta</taxon>
        <taxon>Spermatophyta</taxon>
        <taxon>Magnoliopsida</taxon>
        <taxon>eudicotyledons</taxon>
        <taxon>Gunneridae</taxon>
        <taxon>Pentapetalae</taxon>
        <taxon>rosids</taxon>
        <taxon>malvids</taxon>
        <taxon>Malvales</taxon>
        <taxon>Malvaceae</taxon>
        <taxon>Malvoideae</taxon>
        <taxon>Gossypium</taxon>
    </lineage>
</organism>
<evidence type="ECO:0000313" key="2">
    <source>
        <dbReference type="Proteomes" id="UP000593576"/>
    </source>
</evidence>
<dbReference type="AlphaFoldDB" id="A0A7J9KRZ2"/>
<proteinExistence type="predicted"/>
<evidence type="ECO:0000313" key="1">
    <source>
        <dbReference type="EMBL" id="MBA0849273.1"/>
    </source>
</evidence>
<name>A0A7J9KRZ2_GOSSC</name>
<gene>
    <name evidence="1" type="ORF">Goshw_013775</name>
</gene>
<sequence>MIGIQTGLPLPSVWEILSQLTNVHRVHHEYAAPIGFAAPYAHWLEILILGIPCNCSGTYDHILAVDSFTANRSNRDTQW</sequence>
<reference evidence="1 2" key="1">
    <citation type="journal article" date="2019" name="Genome Biol. Evol.">
        <title>Insights into the evolution of the New World diploid cottons (Gossypium, subgenus Houzingenia) based on genome sequencing.</title>
        <authorList>
            <person name="Grover C.E."/>
            <person name="Arick M.A. 2nd"/>
            <person name="Thrash A."/>
            <person name="Conover J.L."/>
            <person name="Sanders W.S."/>
            <person name="Peterson D.G."/>
            <person name="Frelichowski J.E."/>
            <person name="Scheffler J.A."/>
            <person name="Scheffler B.E."/>
            <person name="Wendel J.F."/>
        </authorList>
    </citation>
    <scope>NUCLEOTIDE SEQUENCE [LARGE SCALE GENOMIC DNA]</scope>
    <source>
        <strain evidence="1">1</strain>
        <tissue evidence="1">Leaf</tissue>
    </source>
</reference>
<comment type="caution">
    <text evidence="1">The sequence shown here is derived from an EMBL/GenBank/DDBJ whole genome shotgun (WGS) entry which is preliminary data.</text>
</comment>
<feature type="non-terminal residue" evidence="1">
    <location>
        <position position="79"/>
    </location>
</feature>
<dbReference type="Proteomes" id="UP000593576">
    <property type="component" value="Unassembled WGS sequence"/>
</dbReference>